<sequence>MSLVVSDTSPLTNLAAIGQFVLLRQLYGSLHIAEAVWAELNAAGQHWPGRNEVADAQWIQRQIPKNRFLIMALCQDLDLGEAESIALALELKADLILMDERDGRHRAIQLGLKPVGVVGVLFTAKARGHVTKVRPLLDALRQQAGFYLGDSLYKEVLRLAQE</sequence>
<dbReference type="PANTHER" id="PTHR39550">
    <property type="entry name" value="SLL0658 PROTEIN"/>
    <property type="match status" value="1"/>
</dbReference>
<protein>
    <submittedName>
        <fullName evidence="1">DUF3368 domain-containing protein</fullName>
    </submittedName>
</protein>
<gene>
    <name evidence="1" type="ORF">DM484_04775</name>
</gene>
<organism evidence="1 2">
    <name type="scientific">Candidatus Methylumidiphilus alinenensis</name>
    <dbReference type="NCBI Taxonomy" id="2202197"/>
    <lineage>
        <taxon>Bacteria</taxon>
        <taxon>Pseudomonadati</taxon>
        <taxon>Pseudomonadota</taxon>
        <taxon>Gammaproteobacteria</taxon>
        <taxon>Methylococcales</taxon>
        <taxon>Candidatus Methylumidiphilus</taxon>
    </lineage>
</organism>
<dbReference type="PANTHER" id="PTHR39550:SF1">
    <property type="entry name" value="SLL0658 PROTEIN"/>
    <property type="match status" value="1"/>
</dbReference>
<proteinExistence type="predicted"/>
<name>A0A2W4RHA7_9GAMM</name>
<dbReference type="AlphaFoldDB" id="A0A2W4RHA7"/>
<reference evidence="1 2" key="1">
    <citation type="journal article" date="2018" name="Aquat. Microb. Ecol.">
        <title>Gammaproteobacterial methanotrophs dominate.</title>
        <authorList>
            <person name="Rissanen A.J."/>
            <person name="Saarenheimo J."/>
            <person name="Tiirola M."/>
            <person name="Peura S."/>
            <person name="Aalto S.L."/>
            <person name="Karvinen A."/>
            <person name="Nykanen H."/>
        </authorList>
    </citation>
    <scope>NUCLEOTIDE SEQUENCE [LARGE SCALE GENOMIC DNA]</scope>
    <source>
        <strain evidence="1">AMbin10</strain>
    </source>
</reference>
<dbReference type="EMBL" id="QJPH01000189">
    <property type="protein sequence ID" value="PZN83271.1"/>
    <property type="molecule type" value="Genomic_DNA"/>
</dbReference>
<accession>A0A2W4RHA7</accession>
<dbReference type="InterPro" id="IPR021799">
    <property type="entry name" value="PIN-like_prokaryotic"/>
</dbReference>
<evidence type="ECO:0000313" key="1">
    <source>
        <dbReference type="EMBL" id="PZN83271.1"/>
    </source>
</evidence>
<comment type="caution">
    <text evidence="1">The sequence shown here is derived from an EMBL/GenBank/DDBJ whole genome shotgun (WGS) entry which is preliminary data.</text>
</comment>
<dbReference type="Proteomes" id="UP000249396">
    <property type="component" value="Unassembled WGS sequence"/>
</dbReference>
<dbReference type="Pfam" id="PF11848">
    <property type="entry name" value="DUF3368"/>
    <property type="match status" value="1"/>
</dbReference>
<evidence type="ECO:0000313" key="2">
    <source>
        <dbReference type="Proteomes" id="UP000249396"/>
    </source>
</evidence>